<proteinExistence type="predicted"/>
<feature type="compositionally biased region" description="Basic residues" evidence="1">
    <location>
        <begin position="459"/>
        <end position="480"/>
    </location>
</feature>
<feature type="region of interest" description="Disordered" evidence="1">
    <location>
        <begin position="841"/>
        <end position="860"/>
    </location>
</feature>
<name>A0A1A8ZQN7_PLAOA</name>
<accession>A0A1A8ZQN7</accession>
<evidence type="ECO:0000256" key="1">
    <source>
        <dbReference type="SAM" id="MobiDB-lite"/>
    </source>
</evidence>
<feature type="compositionally biased region" description="Basic and acidic residues" evidence="1">
    <location>
        <begin position="740"/>
        <end position="759"/>
    </location>
</feature>
<feature type="compositionally biased region" description="Basic residues" evidence="1">
    <location>
        <begin position="506"/>
        <end position="517"/>
    </location>
</feature>
<feature type="region of interest" description="Disordered" evidence="1">
    <location>
        <begin position="315"/>
        <end position="366"/>
    </location>
</feature>
<feature type="compositionally biased region" description="Polar residues" evidence="1">
    <location>
        <begin position="315"/>
        <end position="357"/>
    </location>
</feature>
<feature type="region of interest" description="Disordered" evidence="1">
    <location>
        <begin position="438"/>
        <end position="668"/>
    </location>
</feature>
<evidence type="ECO:0000313" key="3">
    <source>
        <dbReference type="Proteomes" id="UP000078550"/>
    </source>
</evidence>
<feature type="compositionally biased region" description="Polar residues" evidence="1">
    <location>
        <begin position="438"/>
        <end position="447"/>
    </location>
</feature>
<feature type="compositionally biased region" description="Basic and acidic residues" evidence="1">
    <location>
        <begin position="688"/>
        <end position="707"/>
    </location>
</feature>
<gene>
    <name evidence="2" type="ORF">POVWA2_051340</name>
</gene>
<feature type="region of interest" description="Disordered" evidence="1">
    <location>
        <begin position="1"/>
        <end position="297"/>
    </location>
</feature>
<protein>
    <submittedName>
        <fullName evidence="2">Uncharacterized protein</fullName>
    </submittedName>
</protein>
<sequence>MRSQHTVHKHEPNKSGAKLEPATNGTKQNKKQGEEFTQTIKEKKKKKKKETSLNNVSSIIGNTEKKKKKKKNLLHNSLYPKEGSAHSVKRKKLKKDNISLNSTSRKNKTSEILLVHPNEKNTKMHTEDFAKSHKLKRKTQQKGKKEKDLSEKDEKGEKYSNQKEGEGEKNSNEKKEEVEKDSNEKKKELFLKEKNSPNNIIVLKNKSKEELSPKNKNEIEIESSPFTLSSPRKRECKNNAFIEVSKSQSYSKNHIELNGASGGECAGSLTSHLREPAKVKGNGKSQGDNSSFGNSRTNSYSSVCRNELCKAYSNVPSNAPSKEPSKTYSASPNNAPSKEPSKTYSASPSNATNNAPSRSYHPPHINDKNHKTNLFCELTEALKNDCTQENCNSNLNVRLMAEEEKFIRNVEELDMKKIFSSKHNDLINLEEYFKNKSTKSFGTNKRNGSGKPASIISNTKKKKLKNKTTSKERGRKRRNVNMKDVKHEEKKPKKGKEMSQLVVLKRMNRGGAKKGKAIKKERGKEGKETKMERDTEVKETKKERGKEGKETKRERDIESKKAKRERDVEGKETKMERDIEGKETKMERDIEGKDTKRESGKKGKETKRERDIEGKETKRERDIEGKEAKRERDVEGKETKRGSGEEDINVGVTEKVGERSKEVKEEKVVEPEVILLEESKMKMCEIEQDVERGGQREEPSGRDKEAEGVVDNGAYPGERNDVDGELEKVTPDEGLAAQKTRQEQQEAREKEWVEAKDPEHTYECRDYVAVEKLEERGNLVGEEGGEEKEKIGTKKKTKVKQKGKPKQKRTEPKVQEKKLVVTKGQEEKLLVTKGQEEKLVVGKRQEEKPTGEKEREEREEVCRENLKDSKKYESLFKVNSKRLSSPPEYNSIKNSKADKILMNYLHLRKEEDMEKALNDRMRKKDILEISEKNFKIDTINFLTETKIDVCFYDILFFFDSYKKKLKKKKLNSKKLMRLFKKLFRCESFELDGMQLVVNIFDKIAQRLKKEFKIEHITKCFGEEKHIIASKILKAKNKNENGSPYPNEGLYNYREMYGQHGYNIPGGVNLVDRKKMYNIIFSSRKDYTTEPYPFLLLEQWNNRNMLIMLRDKLDEMKRRKKRVNIPMTYIKSVKRNLVFNLFSMCCFRDKELDTYEFQFPPPPCLHKQRFPVVTLQKHTLSTSHVNDSPLKMGDAVRFLACT</sequence>
<feature type="compositionally biased region" description="Polar residues" evidence="1">
    <location>
        <begin position="52"/>
        <end position="61"/>
    </location>
</feature>
<feature type="compositionally biased region" description="Basic and acidic residues" evidence="1">
    <location>
        <begin position="808"/>
        <end position="821"/>
    </location>
</feature>
<organism evidence="2 3">
    <name type="scientific">Plasmodium ovale wallikeri</name>
    <dbReference type="NCBI Taxonomy" id="864142"/>
    <lineage>
        <taxon>Eukaryota</taxon>
        <taxon>Sar</taxon>
        <taxon>Alveolata</taxon>
        <taxon>Apicomplexa</taxon>
        <taxon>Aconoidasida</taxon>
        <taxon>Haemosporida</taxon>
        <taxon>Plasmodiidae</taxon>
        <taxon>Plasmodium</taxon>
        <taxon>Plasmodium (Plasmodium)</taxon>
    </lineage>
</organism>
<feature type="region of interest" description="Disordered" evidence="1">
    <location>
        <begin position="688"/>
        <end position="759"/>
    </location>
</feature>
<feature type="compositionally biased region" description="Basic and acidic residues" evidence="1">
    <location>
        <begin position="206"/>
        <end position="219"/>
    </location>
</feature>
<feature type="compositionally biased region" description="Basic and acidic residues" evidence="1">
    <location>
        <begin position="718"/>
        <end position="731"/>
    </location>
</feature>
<feature type="compositionally biased region" description="Basic and acidic residues" evidence="1">
    <location>
        <begin position="518"/>
        <end position="644"/>
    </location>
</feature>
<feature type="compositionally biased region" description="Basic and acidic residues" evidence="1">
    <location>
        <begin position="481"/>
        <end position="497"/>
    </location>
</feature>
<feature type="compositionally biased region" description="Basic and acidic residues" evidence="1">
    <location>
        <begin position="655"/>
        <end position="668"/>
    </location>
</feature>
<feature type="compositionally biased region" description="Basic residues" evidence="1">
    <location>
        <begin position="793"/>
        <end position="807"/>
    </location>
</feature>
<dbReference type="Proteomes" id="UP000078550">
    <property type="component" value="Unassembled WGS sequence"/>
</dbReference>
<feature type="compositionally biased region" description="Basic and acidic residues" evidence="1">
    <location>
        <begin position="143"/>
        <end position="195"/>
    </location>
</feature>
<feature type="compositionally biased region" description="Polar residues" evidence="1">
    <location>
        <begin position="283"/>
        <end position="297"/>
    </location>
</feature>
<reference evidence="3" key="1">
    <citation type="submission" date="2016-05" db="EMBL/GenBank/DDBJ databases">
        <authorList>
            <person name="Naeem Raeece"/>
        </authorList>
    </citation>
    <scope>NUCLEOTIDE SEQUENCE [LARGE SCALE GENOMIC DNA]</scope>
</reference>
<feature type="region of interest" description="Disordered" evidence="1">
    <location>
        <begin position="776"/>
        <end position="821"/>
    </location>
</feature>
<feature type="compositionally biased region" description="Basic and acidic residues" evidence="1">
    <location>
        <begin position="117"/>
        <end position="131"/>
    </location>
</feature>
<evidence type="ECO:0000313" key="2">
    <source>
        <dbReference type="EMBL" id="SBT46147.1"/>
    </source>
</evidence>
<feature type="compositionally biased region" description="Basic residues" evidence="1">
    <location>
        <begin position="132"/>
        <end position="142"/>
    </location>
</feature>
<dbReference type="AlphaFoldDB" id="A0A1A8ZQN7"/>
<dbReference type="EMBL" id="FLRE01000182">
    <property type="protein sequence ID" value="SBT46147.1"/>
    <property type="molecule type" value="Genomic_DNA"/>
</dbReference>